<name>A0A8B3S378_9EURY</name>
<dbReference type="EMBL" id="RPGO01000024">
    <property type="protein sequence ID" value="RZB30965.1"/>
    <property type="molecule type" value="Genomic_DNA"/>
</dbReference>
<proteinExistence type="predicted"/>
<protein>
    <submittedName>
        <fullName evidence="1">Uncharacterized protein</fullName>
    </submittedName>
</protein>
<evidence type="ECO:0000313" key="2">
    <source>
        <dbReference type="Proteomes" id="UP000291831"/>
    </source>
</evidence>
<gene>
    <name evidence="1" type="ORF">AEth_00919</name>
</gene>
<sequence length="53" mass="6228">MIKRIIGRSILTTREIITPRGILRQAKWRKEIQDISRNTRLSNKKNGIPDIKT</sequence>
<accession>A0A8B3S378</accession>
<dbReference type="AlphaFoldDB" id="A0A8B3S378"/>
<reference evidence="2" key="1">
    <citation type="submission" date="2019-01" db="EMBL/GenBank/DDBJ databases">
        <title>Anaerobic oxidation of ethane by archaea from a marine hydrocarbon seep.</title>
        <authorList>
            <person name="Musat F."/>
        </authorList>
    </citation>
    <scope>NUCLEOTIDE SEQUENCE [LARGE SCALE GENOMIC DNA]</scope>
</reference>
<dbReference type="Proteomes" id="UP000291831">
    <property type="component" value="Unassembled WGS sequence"/>
</dbReference>
<evidence type="ECO:0000313" key="1">
    <source>
        <dbReference type="EMBL" id="RZB30965.1"/>
    </source>
</evidence>
<comment type="caution">
    <text evidence="1">The sequence shown here is derived from an EMBL/GenBank/DDBJ whole genome shotgun (WGS) entry which is preliminary data.</text>
</comment>
<organism evidence="1 2">
    <name type="scientific">Candidatus Argoarchaeum ethanivorans</name>
    <dbReference type="NCBI Taxonomy" id="2608793"/>
    <lineage>
        <taxon>Archaea</taxon>
        <taxon>Methanobacteriati</taxon>
        <taxon>Methanobacteriota</taxon>
        <taxon>Stenosarchaea group</taxon>
        <taxon>Methanomicrobia</taxon>
        <taxon>Methanosarcinales</taxon>
        <taxon>Methanosarcinales incertae sedis</taxon>
        <taxon>GOM Arc I cluster</taxon>
        <taxon>Candidatus Argoarchaeum</taxon>
    </lineage>
</organism>